<protein>
    <submittedName>
        <fullName evidence="1">Uncharacterized protein</fullName>
    </submittedName>
</protein>
<sequence>MKILVWFIVFNPLQKPLQDSTLSSVSSAVERGSQRLTMQSTDSCEKLRHCSEKTNANDFSINSINTLSSTHSSTFRSQTASIPRQKVVPEISVTRPSFERIDVTNMSPDRLEMTVTMEEIQTSPEDGSSPENGSLPQTFNVTLMDVLGTRRHNPSGSPNKDLFQNTFSTSFIEGELLCHNCKHFCLKMSVFFKQIATLFALCMCECY</sequence>
<dbReference type="AlphaFoldDB" id="A0A9D4FFT7"/>
<dbReference type="EMBL" id="JAIWYP010000007">
    <property type="protein sequence ID" value="KAH3795047.1"/>
    <property type="molecule type" value="Genomic_DNA"/>
</dbReference>
<gene>
    <name evidence="1" type="ORF">DPMN_148592</name>
</gene>
<reference evidence="1" key="2">
    <citation type="submission" date="2020-11" db="EMBL/GenBank/DDBJ databases">
        <authorList>
            <person name="McCartney M.A."/>
            <person name="Auch B."/>
            <person name="Kono T."/>
            <person name="Mallez S."/>
            <person name="Becker A."/>
            <person name="Gohl D.M."/>
            <person name="Silverstein K.A.T."/>
            <person name="Koren S."/>
            <person name="Bechman K.B."/>
            <person name="Herman A."/>
            <person name="Abrahante J.E."/>
            <person name="Garbe J."/>
        </authorList>
    </citation>
    <scope>NUCLEOTIDE SEQUENCE</scope>
    <source>
        <strain evidence="1">Duluth1</strain>
        <tissue evidence="1">Whole animal</tissue>
    </source>
</reference>
<organism evidence="1 2">
    <name type="scientific">Dreissena polymorpha</name>
    <name type="common">Zebra mussel</name>
    <name type="synonym">Mytilus polymorpha</name>
    <dbReference type="NCBI Taxonomy" id="45954"/>
    <lineage>
        <taxon>Eukaryota</taxon>
        <taxon>Metazoa</taxon>
        <taxon>Spiralia</taxon>
        <taxon>Lophotrochozoa</taxon>
        <taxon>Mollusca</taxon>
        <taxon>Bivalvia</taxon>
        <taxon>Autobranchia</taxon>
        <taxon>Heteroconchia</taxon>
        <taxon>Euheterodonta</taxon>
        <taxon>Imparidentia</taxon>
        <taxon>Neoheterodontei</taxon>
        <taxon>Myida</taxon>
        <taxon>Dreissenoidea</taxon>
        <taxon>Dreissenidae</taxon>
        <taxon>Dreissena</taxon>
    </lineage>
</organism>
<reference evidence="1" key="1">
    <citation type="journal article" date="2019" name="bioRxiv">
        <title>The Genome of the Zebra Mussel, Dreissena polymorpha: A Resource for Invasive Species Research.</title>
        <authorList>
            <person name="McCartney M.A."/>
            <person name="Auch B."/>
            <person name="Kono T."/>
            <person name="Mallez S."/>
            <person name="Zhang Y."/>
            <person name="Obille A."/>
            <person name="Becker A."/>
            <person name="Abrahante J.E."/>
            <person name="Garbe J."/>
            <person name="Badalamenti J.P."/>
            <person name="Herman A."/>
            <person name="Mangelson H."/>
            <person name="Liachko I."/>
            <person name="Sullivan S."/>
            <person name="Sone E.D."/>
            <person name="Koren S."/>
            <person name="Silverstein K.A.T."/>
            <person name="Beckman K.B."/>
            <person name="Gohl D.M."/>
        </authorList>
    </citation>
    <scope>NUCLEOTIDE SEQUENCE</scope>
    <source>
        <strain evidence="1">Duluth1</strain>
        <tissue evidence="1">Whole animal</tissue>
    </source>
</reference>
<keyword evidence="2" id="KW-1185">Reference proteome</keyword>
<proteinExistence type="predicted"/>
<comment type="caution">
    <text evidence="1">The sequence shown here is derived from an EMBL/GenBank/DDBJ whole genome shotgun (WGS) entry which is preliminary data.</text>
</comment>
<name>A0A9D4FFT7_DREPO</name>
<accession>A0A9D4FFT7</accession>
<dbReference type="Proteomes" id="UP000828390">
    <property type="component" value="Unassembled WGS sequence"/>
</dbReference>
<evidence type="ECO:0000313" key="1">
    <source>
        <dbReference type="EMBL" id="KAH3795047.1"/>
    </source>
</evidence>
<evidence type="ECO:0000313" key="2">
    <source>
        <dbReference type="Proteomes" id="UP000828390"/>
    </source>
</evidence>